<dbReference type="PANTHER" id="PTHR30093">
    <property type="entry name" value="GENERAL SECRETION PATHWAY PROTEIN G"/>
    <property type="match status" value="1"/>
</dbReference>
<dbReference type="GO" id="GO:0015628">
    <property type="term" value="P:protein secretion by the type II secretion system"/>
    <property type="evidence" value="ECO:0007669"/>
    <property type="project" value="InterPro"/>
</dbReference>
<dbReference type="InterPro" id="IPR045584">
    <property type="entry name" value="Pilin-like"/>
</dbReference>
<keyword evidence="1" id="KW-0488">Methylation</keyword>
<dbReference type="Pfam" id="PF07963">
    <property type="entry name" value="N_methyl"/>
    <property type="match status" value="1"/>
</dbReference>
<dbReference type="GO" id="GO:0015627">
    <property type="term" value="C:type II protein secretion system complex"/>
    <property type="evidence" value="ECO:0007669"/>
    <property type="project" value="InterPro"/>
</dbReference>
<sequence>MKKMFGFTLIELMIVVAIVGILAAIAYPAYQRYVEDSRRSDARANLVQLAQFMERYYTANGRYVDAAANAPVLPFNEAPRDGNTKFYDLQLQNVDAQNYTLQAVPKGIMAGDRCGTLSVNQAGVKAVTSGSVNDCW</sequence>
<keyword evidence="2" id="KW-0812">Transmembrane</keyword>
<protein>
    <submittedName>
        <fullName evidence="3">Type IV pilus assembly protein PilE</fullName>
    </submittedName>
</protein>
<evidence type="ECO:0000313" key="3">
    <source>
        <dbReference type="EMBL" id="SEA51708.1"/>
    </source>
</evidence>
<dbReference type="OrthoDB" id="5296638at2"/>
<dbReference type="NCBIfam" id="TIGR02532">
    <property type="entry name" value="IV_pilin_GFxxxE"/>
    <property type="match status" value="1"/>
</dbReference>
<dbReference type="Pfam" id="PF16732">
    <property type="entry name" value="ComP_DUS"/>
    <property type="match status" value="1"/>
</dbReference>
<keyword evidence="4" id="KW-1185">Reference proteome</keyword>
<organism evidence="3 4">
    <name type="scientific">Marinobacterium iners DSM 11526</name>
    <dbReference type="NCBI Taxonomy" id="1122198"/>
    <lineage>
        <taxon>Bacteria</taxon>
        <taxon>Pseudomonadati</taxon>
        <taxon>Pseudomonadota</taxon>
        <taxon>Gammaproteobacteria</taxon>
        <taxon>Oceanospirillales</taxon>
        <taxon>Oceanospirillaceae</taxon>
        <taxon>Marinobacterium</taxon>
    </lineage>
</organism>
<evidence type="ECO:0000313" key="4">
    <source>
        <dbReference type="Proteomes" id="UP000242469"/>
    </source>
</evidence>
<dbReference type="Gene3D" id="3.30.700.10">
    <property type="entry name" value="Glycoprotein, Type 4 Pilin"/>
    <property type="match status" value="1"/>
</dbReference>
<evidence type="ECO:0000256" key="1">
    <source>
        <dbReference type="ARBA" id="ARBA00022481"/>
    </source>
</evidence>
<evidence type="ECO:0000256" key="2">
    <source>
        <dbReference type="SAM" id="Phobius"/>
    </source>
</evidence>
<keyword evidence="2" id="KW-1133">Transmembrane helix</keyword>
<reference evidence="4" key="1">
    <citation type="submission" date="2016-10" db="EMBL/GenBank/DDBJ databases">
        <authorList>
            <person name="Varghese N."/>
            <person name="Submissions S."/>
        </authorList>
    </citation>
    <scope>NUCLEOTIDE SEQUENCE [LARGE SCALE GENOMIC DNA]</scope>
    <source>
        <strain evidence="4">DSM 11526</strain>
    </source>
</reference>
<keyword evidence="2" id="KW-0472">Membrane</keyword>
<dbReference type="GO" id="GO:0043683">
    <property type="term" value="P:type IV pilus assembly"/>
    <property type="evidence" value="ECO:0007669"/>
    <property type="project" value="InterPro"/>
</dbReference>
<dbReference type="AlphaFoldDB" id="A0A1H4BUB7"/>
<dbReference type="RefSeq" id="WP_091824731.1">
    <property type="nucleotide sequence ID" value="NZ_FNRJ01000004.1"/>
</dbReference>
<dbReference type="STRING" id="1122198.SAMN02745729_10467"/>
<dbReference type="PANTHER" id="PTHR30093:SF47">
    <property type="entry name" value="TYPE IV PILUS NON-CORE MINOR PILIN PILE"/>
    <property type="match status" value="1"/>
</dbReference>
<dbReference type="InterPro" id="IPR031982">
    <property type="entry name" value="PilE-like"/>
</dbReference>
<gene>
    <name evidence="3" type="ORF">SAMN02745729_10467</name>
</gene>
<dbReference type="InterPro" id="IPR012902">
    <property type="entry name" value="N_methyl_site"/>
</dbReference>
<accession>A0A1H4BUB7</accession>
<dbReference type="InterPro" id="IPR000983">
    <property type="entry name" value="Bac_GSPG_pilin"/>
</dbReference>
<dbReference type="PRINTS" id="PR00813">
    <property type="entry name" value="BCTERIALGSPG"/>
</dbReference>
<name>A0A1H4BUB7_9GAMM</name>
<feature type="transmembrane region" description="Helical" evidence="2">
    <location>
        <begin position="6"/>
        <end position="30"/>
    </location>
</feature>
<dbReference type="SUPFAM" id="SSF54523">
    <property type="entry name" value="Pili subunits"/>
    <property type="match status" value="1"/>
</dbReference>
<proteinExistence type="predicted"/>
<dbReference type="Proteomes" id="UP000242469">
    <property type="component" value="Unassembled WGS sequence"/>
</dbReference>
<dbReference type="EMBL" id="FNRJ01000004">
    <property type="protein sequence ID" value="SEA51708.1"/>
    <property type="molecule type" value="Genomic_DNA"/>
</dbReference>